<dbReference type="PROSITE" id="PS00893">
    <property type="entry name" value="NUDIX_BOX"/>
    <property type="match status" value="1"/>
</dbReference>
<accession>A0A2M7X5I1</accession>
<name>A0A2M7X5I1_UNCKA</name>
<dbReference type="EMBL" id="PFWY01000016">
    <property type="protein sequence ID" value="PJA41387.1"/>
    <property type="molecule type" value="Genomic_DNA"/>
</dbReference>
<feature type="non-terminal residue" evidence="3">
    <location>
        <position position="1"/>
    </location>
</feature>
<dbReference type="Pfam" id="PF00293">
    <property type="entry name" value="NUDIX"/>
    <property type="match status" value="1"/>
</dbReference>
<organism evidence="3 4">
    <name type="scientific">candidate division WWE3 bacterium CG_4_9_14_3_um_filter_34_6</name>
    <dbReference type="NCBI Taxonomy" id="1975079"/>
    <lineage>
        <taxon>Bacteria</taxon>
        <taxon>Katanobacteria</taxon>
    </lineage>
</organism>
<dbReference type="InterPro" id="IPR015797">
    <property type="entry name" value="NUDIX_hydrolase-like_dom_sf"/>
</dbReference>
<dbReference type="PROSITE" id="PS51462">
    <property type="entry name" value="NUDIX"/>
    <property type="match status" value="1"/>
</dbReference>
<dbReference type="Gene3D" id="3.90.79.10">
    <property type="entry name" value="Nucleoside Triphosphate Pyrophosphohydrolase"/>
    <property type="match status" value="1"/>
</dbReference>
<protein>
    <recommendedName>
        <fullName evidence="2">Nudix hydrolase domain-containing protein</fullName>
    </recommendedName>
</protein>
<sequence>DQVESPDQNIALFTHQCACSVIHKVYREINPDAEKPKVENAKIYKIKFKSEDVKHLKKLLAEVNQKDIAFTNFLLHKNGVSSLTKFHPSVDLPIDKNITTPLTFAFDENKNVMLTLDKNDWWNPLGGHIEKNETWKETLARESIEEAGTEIQDIEIAGYIEVKRLTFDAPSKYPDISILPITASKIKRIEENWKKAETKDRKLVTIDRAKKLLLERDDNKQIYEIFNYIVTYLL</sequence>
<reference evidence="4" key="1">
    <citation type="submission" date="2017-09" db="EMBL/GenBank/DDBJ databases">
        <title>Depth-based differentiation of microbial function through sediment-hosted aquifers and enrichment of novel symbionts in the deep terrestrial subsurface.</title>
        <authorList>
            <person name="Probst A.J."/>
            <person name="Ladd B."/>
            <person name="Jarett J.K."/>
            <person name="Geller-Mcgrath D.E."/>
            <person name="Sieber C.M.K."/>
            <person name="Emerson J.B."/>
            <person name="Anantharaman K."/>
            <person name="Thomas B.C."/>
            <person name="Malmstrom R."/>
            <person name="Stieglmeier M."/>
            <person name="Klingl A."/>
            <person name="Woyke T."/>
            <person name="Ryan C.M."/>
            <person name="Banfield J.F."/>
        </authorList>
    </citation>
    <scope>NUCLEOTIDE SEQUENCE [LARGE SCALE GENOMIC DNA]</scope>
</reference>
<dbReference type="SUPFAM" id="SSF55811">
    <property type="entry name" value="Nudix"/>
    <property type="match status" value="1"/>
</dbReference>
<evidence type="ECO:0000313" key="4">
    <source>
        <dbReference type="Proteomes" id="UP000230683"/>
    </source>
</evidence>
<keyword evidence="1" id="KW-0378">Hydrolase</keyword>
<gene>
    <name evidence="3" type="ORF">CO178_00290</name>
</gene>
<evidence type="ECO:0000256" key="1">
    <source>
        <dbReference type="ARBA" id="ARBA00022801"/>
    </source>
</evidence>
<proteinExistence type="predicted"/>
<evidence type="ECO:0000313" key="3">
    <source>
        <dbReference type="EMBL" id="PJA41387.1"/>
    </source>
</evidence>
<dbReference type="GO" id="GO:0016787">
    <property type="term" value="F:hydrolase activity"/>
    <property type="evidence" value="ECO:0007669"/>
    <property type="project" value="UniProtKB-KW"/>
</dbReference>
<dbReference type="InterPro" id="IPR020084">
    <property type="entry name" value="NUDIX_hydrolase_CS"/>
</dbReference>
<evidence type="ECO:0000259" key="2">
    <source>
        <dbReference type="PROSITE" id="PS51462"/>
    </source>
</evidence>
<feature type="domain" description="Nudix hydrolase" evidence="2">
    <location>
        <begin position="85"/>
        <end position="226"/>
    </location>
</feature>
<dbReference type="InterPro" id="IPR000086">
    <property type="entry name" value="NUDIX_hydrolase_dom"/>
</dbReference>
<dbReference type="Proteomes" id="UP000230683">
    <property type="component" value="Unassembled WGS sequence"/>
</dbReference>
<comment type="caution">
    <text evidence="3">The sequence shown here is derived from an EMBL/GenBank/DDBJ whole genome shotgun (WGS) entry which is preliminary data.</text>
</comment>
<dbReference type="AlphaFoldDB" id="A0A2M7X5I1"/>